<dbReference type="PANTHER" id="PTHR36973:SF4">
    <property type="entry name" value="NODULATION PROTEIN"/>
    <property type="match status" value="1"/>
</dbReference>
<keyword evidence="3" id="KW-1185">Reference proteome</keyword>
<dbReference type="GO" id="GO:0008171">
    <property type="term" value="F:O-methyltransferase activity"/>
    <property type="evidence" value="ECO:0007669"/>
    <property type="project" value="TreeGrafter"/>
</dbReference>
<dbReference type="Pfam" id="PF05050">
    <property type="entry name" value="Methyltransf_21"/>
    <property type="match status" value="1"/>
</dbReference>
<proteinExistence type="predicted"/>
<keyword evidence="2" id="KW-0489">Methyltransferase</keyword>
<protein>
    <submittedName>
        <fullName evidence="2">FkbM family methyltransferase</fullName>
    </submittedName>
</protein>
<evidence type="ECO:0000313" key="3">
    <source>
        <dbReference type="Proteomes" id="UP000664915"/>
    </source>
</evidence>
<evidence type="ECO:0000313" key="2">
    <source>
        <dbReference type="EMBL" id="QPX48273.1"/>
    </source>
</evidence>
<dbReference type="Proteomes" id="UP000664915">
    <property type="component" value="Segment"/>
</dbReference>
<dbReference type="PANTHER" id="PTHR36973">
    <property type="entry name" value="SLL1456 PROTEIN-RELATED"/>
    <property type="match status" value="1"/>
</dbReference>
<dbReference type="Gene3D" id="3.40.50.150">
    <property type="entry name" value="Vaccinia Virus protein VP39"/>
    <property type="match status" value="1"/>
</dbReference>
<dbReference type="GO" id="GO:0032259">
    <property type="term" value="P:methylation"/>
    <property type="evidence" value="ECO:0007669"/>
    <property type="project" value="UniProtKB-KW"/>
</dbReference>
<dbReference type="EMBL" id="MW015081">
    <property type="protein sequence ID" value="QPX48273.1"/>
    <property type="molecule type" value="Genomic_DNA"/>
</dbReference>
<keyword evidence="2" id="KW-0808">Transferase</keyword>
<dbReference type="RefSeq" id="YP_010670283.1">
    <property type="nucleotide sequence ID" value="NC_070963.1"/>
</dbReference>
<name>A0A879R262_9CAUD</name>
<evidence type="ECO:0000259" key="1">
    <source>
        <dbReference type="Pfam" id="PF05050"/>
    </source>
</evidence>
<dbReference type="GeneID" id="77946478"/>
<dbReference type="InterPro" id="IPR029063">
    <property type="entry name" value="SAM-dependent_MTases_sf"/>
</dbReference>
<feature type="domain" description="Methyltransferase FkbM" evidence="1">
    <location>
        <begin position="21"/>
        <end position="181"/>
    </location>
</feature>
<sequence>MILSFTTMVKKYNMDIKGIIHIGAHRGQEIEEYVDNGIQDIIMFEPVSLNFNILEKRMADVNANISAYQVALGNEEKNVTMYLSDNDLISSSVLRPKVHLQLHPGVGFPGTEEVEMKRLDSFAEETQNFNFINMDVQGYELEVLKGGAETLKHVDYVYCEINRDELYEGNAFVEDLDEFLSGYSMERVETDWAGTLWGDALYVRK</sequence>
<accession>A0A879R262</accession>
<reference evidence="2" key="1">
    <citation type="submission" date="2020-09" db="EMBL/GenBank/DDBJ databases">
        <authorList>
            <person name="Zhang D."/>
            <person name="Hatherill J.R."/>
            <person name="Ramirez J.F."/>
            <person name="Edinger B."/>
            <person name="Balarin R."/>
            <person name="Sullivan A."/>
            <person name="Humpal K.M."/>
            <person name="Guseva A."/>
            <person name="Butela K.A."/>
            <person name="Garlena R.A."/>
            <person name="Russell D.A."/>
            <person name="Pope W.H."/>
            <person name="Jacobs-Sera D."/>
            <person name="Hatfull G.F."/>
        </authorList>
    </citation>
    <scope>NUCLEOTIDE SEQUENCE</scope>
</reference>
<dbReference type="SUPFAM" id="SSF53335">
    <property type="entry name" value="S-adenosyl-L-methionine-dependent methyltransferases"/>
    <property type="match status" value="1"/>
</dbReference>
<dbReference type="NCBIfam" id="TIGR01444">
    <property type="entry name" value="fkbM_fam"/>
    <property type="match status" value="1"/>
</dbReference>
<dbReference type="KEGG" id="vg:77946478"/>
<dbReference type="InterPro" id="IPR053188">
    <property type="entry name" value="FkbM_Methyltransferase"/>
</dbReference>
<organism evidence="2 3">
    <name type="scientific">Synechococcus phage S-SRM01</name>
    <dbReference type="NCBI Taxonomy" id="2781608"/>
    <lineage>
        <taxon>Viruses</taxon>
        <taxon>Duplodnaviria</taxon>
        <taxon>Heunggongvirae</taxon>
        <taxon>Uroviricota</taxon>
        <taxon>Caudoviricetes</taxon>
        <taxon>Pantevenvirales</taxon>
        <taxon>Kyanoviridae</taxon>
        <taxon>Serangoonvirus</taxon>
        <taxon>Serangoonvirus essarone</taxon>
    </lineage>
</organism>
<dbReference type="InterPro" id="IPR006342">
    <property type="entry name" value="FkbM_mtfrase"/>
</dbReference>